<keyword evidence="11 12" id="KW-0234">DNA repair</keyword>
<feature type="binding site" evidence="12">
    <location>
        <position position="68"/>
    </location>
    <ligand>
        <name>Mg(2+)</name>
        <dbReference type="ChEBI" id="CHEBI:18420"/>
        <label>2</label>
    </ligand>
</feature>
<dbReference type="InterPro" id="IPR002176">
    <property type="entry name" value="X-over_junc_endoDNase_RuvC"/>
</dbReference>
<evidence type="ECO:0000256" key="9">
    <source>
        <dbReference type="ARBA" id="ARBA00023125"/>
    </source>
</evidence>
<keyword evidence="6 12" id="KW-0227">DNA damage</keyword>
<dbReference type="Pfam" id="PF02075">
    <property type="entry name" value="RuvC"/>
    <property type="match status" value="1"/>
</dbReference>
<accession>A0ABP8EZP9</accession>
<dbReference type="CDD" id="cd16962">
    <property type="entry name" value="RuvC"/>
    <property type="match status" value="1"/>
</dbReference>
<dbReference type="RefSeq" id="WP_264044309.1">
    <property type="nucleotide sequence ID" value="NZ_BAABGF010000042.1"/>
</dbReference>
<keyword evidence="9 12" id="KW-0238">DNA-binding</keyword>
<comment type="function">
    <text evidence="12">The RuvA-RuvB-RuvC complex processes Holliday junction (HJ) DNA during genetic recombination and DNA repair. Endonuclease that resolves HJ intermediates. Cleaves cruciform DNA by making single-stranded nicks across the HJ at symmetrical positions within the homologous arms, yielding a 5'-phosphate and a 3'-hydroxyl group; requires a central core of homology in the junction. The consensus cleavage sequence is 5'-(A/T)TT(C/G)-3'. Cleavage occurs on the 3'-side of the TT dinucleotide at the point of strand exchange. HJ branch migration catalyzed by RuvA-RuvB allows RuvC to scan DNA until it finds its consensus sequence, where it cleaves and resolves the cruciform DNA.</text>
</comment>
<evidence type="ECO:0000256" key="7">
    <source>
        <dbReference type="ARBA" id="ARBA00022801"/>
    </source>
</evidence>
<feature type="active site" evidence="12">
    <location>
        <position position="68"/>
    </location>
</feature>
<reference evidence="15" key="1">
    <citation type="journal article" date="2019" name="Int. J. Syst. Evol. Microbiol.">
        <title>The Global Catalogue of Microorganisms (GCM) 10K type strain sequencing project: providing services to taxonomists for standard genome sequencing and annotation.</title>
        <authorList>
            <consortium name="The Broad Institute Genomics Platform"/>
            <consortium name="The Broad Institute Genome Sequencing Center for Infectious Disease"/>
            <person name="Wu L."/>
            <person name="Ma J."/>
        </authorList>
    </citation>
    <scope>NUCLEOTIDE SEQUENCE [LARGE SCALE GENOMIC DNA]</scope>
    <source>
        <strain evidence="15">JCM 17782</strain>
    </source>
</reference>
<evidence type="ECO:0000313" key="15">
    <source>
        <dbReference type="Proteomes" id="UP001501417"/>
    </source>
</evidence>
<dbReference type="PRINTS" id="PR00696">
    <property type="entry name" value="RSOLVASERUVC"/>
</dbReference>
<comment type="subcellular location">
    <subcellularLocation>
        <location evidence="12">Cytoplasm</location>
    </subcellularLocation>
</comment>
<dbReference type="InterPro" id="IPR012337">
    <property type="entry name" value="RNaseH-like_sf"/>
</dbReference>
<dbReference type="InterPro" id="IPR036397">
    <property type="entry name" value="RNaseH_sf"/>
</dbReference>
<keyword evidence="7 12" id="KW-0378">Hydrolase</keyword>
<evidence type="ECO:0000256" key="1">
    <source>
        <dbReference type="ARBA" id="ARBA00009518"/>
    </source>
</evidence>
<evidence type="ECO:0000256" key="4">
    <source>
        <dbReference type="ARBA" id="ARBA00022723"/>
    </source>
</evidence>
<evidence type="ECO:0000256" key="10">
    <source>
        <dbReference type="ARBA" id="ARBA00023172"/>
    </source>
</evidence>
<evidence type="ECO:0000256" key="6">
    <source>
        <dbReference type="ARBA" id="ARBA00022763"/>
    </source>
</evidence>
<evidence type="ECO:0000256" key="5">
    <source>
        <dbReference type="ARBA" id="ARBA00022759"/>
    </source>
</evidence>
<dbReference type="EC" id="3.1.21.10" evidence="12 13"/>
<comment type="similarity">
    <text evidence="1 12">Belongs to the RuvC family.</text>
</comment>
<keyword evidence="2 12" id="KW-0963">Cytoplasm</keyword>
<dbReference type="Proteomes" id="UP001501417">
    <property type="component" value="Unassembled WGS sequence"/>
</dbReference>
<keyword evidence="5 12" id="KW-0255">Endonuclease</keyword>
<comment type="cofactor">
    <cofactor evidence="12">
        <name>Mg(2+)</name>
        <dbReference type="ChEBI" id="CHEBI:18420"/>
    </cofactor>
    <text evidence="12">Binds 2 Mg(2+) ion per subunit.</text>
</comment>
<feature type="active site" evidence="12">
    <location>
        <position position="141"/>
    </location>
</feature>
<evidence type="ECO:0000256" key="12">
    <source>
        <dbReference type="HAMAP-Rule" id="MF_00034"/>
    </source>
</evidence>
<name>A0ABP8EZP9_9MYCO</name>
<organism evidence="14 15">
    <name type="scientific">Mycobacterium paraffinicum</name>
    <dbReference type="NCBI Taxonomy" id="53378"/>
    <lineage>
        <taxon>Bacteria</taxon>
        <taxon>Bacillati</taxon>
        <taxon>Actinomycetota</taxon>
        <taxon>Actinomycetes</taxon>
        <taxon>Mycobacteriales</taxon>
        <taxon>Mycobacteriaceae</taxon>
        <taxon>Mycobacterium</taxon>
    </lineage>
</organism>
<evidence type="ECO:0000256" key="13">
    <source>
        <dbReference type="NCBIfam" id="TIGR00228"/>
    </source>
</evidence>
<proteinExistence type="inferred from homology"/>
<comment type="caution">
    <text evidence="14">The sequence shown here is derived from an EMBL/GenBank/DDBJ whole genome shotgun (WGS) entry which is preliminary data.</text>
</comment>
<evidence type="ECO:0000256" key="8">
    <source>
        <dbReference type="ARBA" id="ARBA00022842"/>
    </source>
</evidence>
<dbReference type="HAMAP" id="MF_00034">
    <property type="entry name" value="RuvC"/>
    <property type="match status" value="1"/>
</dbReference>
<feature type="binding site" evidence="12">
    <location>
        <position position="141"/>
    </location>
    <ligand>
        <name>Mg(2+)</name>
        <dbReference type="ChEBI" id="CHEBI:18420"/>
        <label>1</label>
    </ligand>
</feature>
<keyword evidence="4 12" id="KW-0479">Metal-binding</keyword>
<dbReference type="NCBIfam" id="TIGR00228">
    <property type="entry name" value="ruvC"/>
    <property type="match status" value="1"/>
</dbReference>
<gene>
    <name evidence="12 14" type="primary">ruvC</name>
    <name evidence="14" type="ORF">GCM10023161_35560</name>
</gene>
<keyword evidence="10 12" id="KW-0233">DNA recombination</keyword>
<dbReference type="InterPro" id="IPR020563">
    <property type="entry name" value="X-over_junc_endoDNase_Mg_BS"/>
</dbReference>
<evidence type="ECO:0000256" key="11">
    <source>
        <dbReference type="ARBA" id="ARBA00023204"/>
    </source>
</evidence>
<keyword evidence="3 12" id="KW-0540">Nuclease</keyword>
<dbReference type="PROSITE" id="PS01321">
    <property type="entry name" value="RUVC"/>
    <property type="match status" value="1"/>
</dbReference>
<dbReference type="Gene3D" id="3.30.420.10">
    <property type="entry name" value="Ribonuclease H-like superfamily/Ribonuclease H"/>
    <property type="match status" value="1"/>
</dbReference>
<feature type="active site" evidence="12">
    <location>
        <position position="7"/>
    </location>
</feature>
<keyword evidence="8 12" id="KW-0460">Magnesium</keyword>
<feature type="binding site" evidence="12">
    <location>
        <position position="7"/>
    </location>
    <ligand>
        <name>Mg(2+)</name>
        <dbReference type="ChEBI" id="CHEBI:18420"/>
        <label>1</label>
    </ligand>
</feature>
<comment type="subunit">
    <text evidence="12">Homodimer which binds Holliday junction (HJ) DNA. The HJ becomes 2-fold symmetrical on binding to RuvC with unstacked arms; it has a different conformation from HJ DNA in complex with RuvA. In the full resolvosome a probable DNA-RuvA(4)-RuvB(12)-RuvC(2) complex forms which resolves the HJ.</text>
</comment>
<dbReference type="EMBL" id="BAABGF010000042">
    <property type="protein sequence ID" value="GAA4290585.1"/>
    <property type="molecule type" value="Genomic_DNA"/>
</dbReference>
<dbReference type="SUPFAM" id="SSF53098">
    <property type="entry name" value="Ribonuclease H-like"/>
    <property type="match status" value="1"/>
</dbReference>
<evidence type="ECO:0000256" key="3">
    <source>
        <dbReference type="ARBA" id="ARBA00022722"/>
    </source>
</evidence>
<comment type="catalytic activity">
    <reaction evidence="12">
        <text>Endonucleolytic cleavage at a junction such as a reciprocal single-stranded crossover between two homologous DNA duplexes (Holliday junction).</text>
        <dbReference type="EC" id="3.1.21.10"/>
    </reaction>
</comment>
<dbReference type="PANTHER" id="PTHR30194:SF3">
    <property type="entry name" value="CROSSOVER JUNCTION ENDODEOXYRIBONUCLEASE RUVC"/>
    <property type="match status" value="1"/>
</dbReference>
<sequence>MRVMGVDPGLTRCGLSVVETGRGRSVVALDVDVVRTPSDAPLAHRLLAISDAVEHWLATHQPDVVAIERVFSQLNVSTVMGTAQAGGVVALAAAKRGIDVHFHTPSEVKAAVTGNGAADKAQVTAMVTKILALQAKPTPADAADALALAICHCWRAPMMARMAAAEALAEQQRHKYLAKLKAAR</sequence>
<dbReference type="PANTHER" id="PTHR30194">
    <property type="entry name" value="CROSSOVER JUNCTION ENDODEOXYRIBONUCLEASE RUVC"/>
    <property type="match status" value="1"/>
</dbReference>
<evidence type="ECO:0000256" key="2">
    <source>
        <dbReference type="ARBA" id="ARBA00022490"/>
    </source>
</evidence>
<evidence type="ECO:0000313" key="14">
    <source>
        <dbReference type="EMBL" id="GAA4290585.1"/>
    </source>
</evidence>
<protein>
    <recommendedName>
        <fullName evidence="12 13">Crossover junction endodeoxyribonuclease RuvC</fullName>
        <ecNumber evidence="12 13">3.1.21.10</ecNumber>
    </recommendedName>
    <alternativeName>
        <fullName evidence="12">Holliday junction nuclease RuvC</fullName>
    </alternativeName>
    <alternativeName>
        <fullName evidence="12">Holliday junction resolvase RuvC</fullName>
    </alternativeName>
</protein>
<keyword evidence="15" id="KW-1185">Reference proteome</keyword>